<name>A0A246JN77_9BURK</name>
<comment type="pathway">
    <text evidence="9">Carotenoid biosynthesis; staphyloxanthin biosynthesis; staphyloxanthin from farnesyl diphosphate: step 5/5.</text>
</comment>
<keyword evidence="4 13" id="KW-0812">Transmembrane</keyword>
<evidence type="ECO:0000256" key="7">
    <source>
        <dbReference type="ARBA" id="ARBA00023136"/>
    </source>
</evidence>
<comment type="similarity">
    <text evidence="10">Belongs to the acyltransferase CrtO family.</text>
</comment>
<comment type="function">
    <text evidence="12">Catalyzes the acylation of glycosyl-4,4'-diaponeurosporenoate, i.e. the esterification of glucose at the C6'' position with the carboxyl group of the C(15) fatty acid 12-methyltetradecanoic acid, to yield staphyloxanthin. This is the last step in the biosynthesis of this orange pigment, present in most staphylococci strains.</text>
</comment>
<evidence type="ECO:0000256" key="9">
    <source>
        <dbReference type="ARBA" id="ARBA00023588"/>
    </source>
</evidence>
<evidence type="ECO:0000256" key="3">
    <source>
        <dbReference type="ARBA" id="ARBA00022679"/>
    </source>
</evidence>
<reference evidence="14 15" key="1">
    <citation type="journal article" date="2008" name="Int. J. Syst. Evol. Microbiol.">
        <title>Description of Roseateles aquatilis sp. nov. and Roseateles terrae sp. nov., in the class Betaproteobacteria, and emended description of the genus Roseateles.</title>
        <authorList>
            <person name="Gomila M."/>
            <person name="Bowien B."/>
            <person name="Falsen E."/>
            <person name="Moore E.R."/>
            <person name="Lalucat J."/>
        </authorList>
    </citation>
    <scope>NUCLEOTIDE SEQUENCE [LARGE SCALE GENOMIC DNA]</scope>
    <source>
        <strain evidence="14 15">CCUG 48205</strain>
    </source>
</reference>
<dbReference type="EMBL" id="NIOF01000001">
    <property type="protein sequence ID" value="OWQ93629.1"/>
    <property type="molecule type" value="Genomic_DNA"/>
</dbReference>
<evidence type="ECO:0000256" key="10">
    <source>
        <dbReference type="ARBA" id="ARBA00023603"/>
    </source>
</evidence>
<keyword evidence="3" id="KW-0808">Transferase</keyword>
<evidence type="ECO:0000256" key="6">
    <source>
        <dbReference type="ARBA" id="ARBA00022989"/>
    </source>
</evidence>
<comment type="subcellular location">
    <subcellularLocation>
        <location evidence="1">Cell membrane</location>
        <topology evidence="1">Single-pass membrane protein</topology>
    </subcellularLocation>
</comment>
<keyword evidence="6 13" id="KW-1133">Transmembrane helix</keyword>
<keyword evidence="7 13" id="KW-0472">Membrane</keyword>
<dbReference type="UniPathway" id="UPA00029">
    <property type="reaction ID" value="UER00560"/>
</dbReference>
<evidence type="ECO:0000256" key="2">
    <source>
        <dbReference type="ARBA" id="ARBA00022475"/>
    </source>
</evidence>
<evidence type="ECO:0000256" key="8">
    <source>
        <dbReference type="ARBA" id="ARBA00023315"/>
    </source>
</evidence>
<dbReference type="GO" id="GO:0005886">
    <property type="term" value="C:plasma membrane"/>
    <property type="evidence" value="ECO:0007669"/>
    <property type="project" value="UniProtKB-SubCell"/>
</dbReference>
<keyword evidence="2" id="KW-1003">Cell membrane</keyword>
<evidence type="ECO:0000313" key="15">
    <source>
        <dbReference type="Proteomes" id="UP000197468"/>
    </source>
</evidence>
<evidence type="ECO:0000256" key="11">
    <source>
        <dbReference type="ARBA" id="ARBA00023667"/>
    </source>
</evidence>
<protein>
    <recommendedName>
        <fullName evidence="11">Glycosyl-4,4'-diaponeurosporenoate acyltransferase</fullName>
    </recommendedName>
</protein>
<evidence type="ECO:0000256" key="1">
    <source>
        <dbReference type="ARBA" id="ARBA00004162"/>
    </source>
</evidence>
<keyword evidence="5" id="KW-0732">Signal</keyword>
<comment type="caution">
    <text evidence="14">The sequence shown here is derived from an EMBL/GenBank/DDBJ whole genome shotgun (WGS) entry which is preliminary data.</text>
</comment>
<accession>A0A246JN77</accession>
<evidence type="ECO:0000313" key="14">
    <source>
        <dbReference type="EMBL" id="OWQ93629.1"/>
    </source>
</evidence>
<keyword evidence="8" id="KW-0012">Acyltransferase</keyword>
<proteinExistence type="inferred from homology"/>
<evidence type="ECO:0000256" key="12">
    <source>
        <dbReference type="ARBA" id="ARBA00025324"/>
    </source>
</evidence>
<dbReference type="Proteomes" id="UP000197468">
    <property type="component" value="Unassembled WGS sequence"/>
</dbReference>
<feature type="transmembrane region" description="Helical" evidence="13">
    <location>
        <begin position="99"/>
        <end position="119"/>
    </location>
</feature>
<evidence type="ECO:0000256" key="4">
    <source>
        <dbReference type="ARBA" id="ARBA00022692"/>
    </source>
</evidence>
<dbReference type="InterPro" id="IPR044021">
    <property type="entry name" value="CrtO"/>
</dbReference>
<dbReference type="Pfam" id="PF18927">
    <property type="entry name" value="CrtO"/>
    <property type="match status" value="1"/>
</dbReference>
<gene>
    <name evidence="14" type="ORF">CDN99_04005</name>
</gene>
<keyword evidence="15" id="KW-1185">Reference proteome</keyword>
<dbReference type="AlphaFoldDB" id="A0A246JN77"/>
<organism evidence="14 15">
    <name type="scientific">Roseateles aquatilis</name>
    <dbReference type="NCBI Taxonomy" id="431061"/>
    <lineage>
        <taxon>Bacteria</taxon>
        <taxon>Pseudomonadati</taxon>
        <taxon>Pseudomonadota</taxon>
        <taxon>Betaproteobacteria</taxon>
        <taxon>Burkholderiales</taxon>
        <taxon>Sphaerotilaceae</taxon>
        <taxon>Roseateles</taxon>
    </lineage>
</organism>
<dbReference type="GO" id="GO:0016746">
    <property type="term" value="F:acyltransferase activity"/>
    <property type="evidence" value="ECO:0007669"/>
    <property type="project" value="UniProtKB-KW"/>
</dbReference>
<sequence length="142" mass="16334">MGIIGSMLFDYFKPKSFETVNGRSVYRYLGIDFFKKHLLLTDLILFRARGKPQFDLNAGGRQKELERLEWQTRRDESIHLAFMGVVAAIALAKGDDLSAGQWIGIFLINLYANVYPIFLQRHNRIRLLKLLAPLTCAMRRGS</sequence>
<evidence type="ECO:0000256" key="13">
    <source>
        <dbReference type="SAM" id="Phobius"/>
    </source>
</evidence>
<evidence type="ECO:0000256" key="5">
    <source>
        <dbReference type="ARBA" id="ARBA00022729"/>
    </source>
</evidence>